<dbReference type="EMBL" id="CAJVPL010001712">
    <property type="protein sequence ID" value="CAG8584314.1"/>
    <property type="molecule type" value="Genomic_DNA"/>
</dbReference>
<evidence type="ECO:0000313" key="2">
    <source>
        <dbReference type="Proteomes" id="UP000789831"/>
    </source>
</evidence>
<evidence type="ECO:0000313" key="1">
    <source>
        <dbReference type="EMBL" id="CAG8584314.1"/>
    </source>
</evidence>
<dbReference type="OrthoDB" id="2013972at2759"/>
<accession>A0A9N9BYK2</accession>
<gene>
    <name evidence="1" type="ORF">AGERDE_LOCUS8283</name>
</gene>
<protein>
    <submittedName>
        <fullName evidence="1">9107_t:CDS:1</fullName>
    </submittedName>
</protein>
<comment type="caution">
    <text evidence="1">The sequence shown here is derived from an EMBL/GenBank/DDBJ whole genome shotgun (WGS) entry which is preliminary data.</text>
</comment>
<sequence>MGNSASTPATTTPSSCYNFRRGMVLILRWCLFSGEYEKLKDNFSAPVKDALRPGASLYWTLEHIYLKNYRLMMKLYVYLRSLVFAFTPDQWEHLVIRDAVRVLRPNGYIEISELDINIRDGGPCVTRLSDACEYYETDFIQIKIITKLTVNHLELPNYLHTETCVLVKYRQTYYIHFLREESRAVETER</sequence>
<dbReference type="AlphaFoldDB" id="A0A9N9BYK2"/>
<keyword evidence="2" id="KW-1185">Reference proteome</keyword>
<proteinExistence type="predicted"/>
<reference evidence="1" key="1">
    <citation type="submission" date="2021-06" db="EMBL/GenBank/DDBJ databases">
        <authorList>
            <person name="Kallberg Y."/>
            <person name="Tangrot J."/>
            <person name="Rosling A."/>
        </authorList>
    </citation>
    <scope>NUCLEOTIDE SEQUENCE</scope>
    <source>
        <strain evidence="1">MT106</strain>
    </source>
</reference>
<organism evidence="1 2">
    <name type="scientific">Ambispora gerdemannii</name>
    <dbReference type="NCBI Taxonomy" id="144530"/>
    <lineage>
        <taxon>Eukaryota</taxon>
        <taxon>Fungi</taxon>
        <taxon>Fungi incertae sedis</taxon>
        <taxon>Mucoromycota</taxon>
        <taxon>Glomeromycotina</taxon>
        <taxon>Glomeromycetes</taxon>
        <taxon>Archaeosporales</taxon>
        <taxon>Ambisporaceae</taxon>
        <taxon>Ambispora</taxon>
    </lineage>
</organism>
<name>A0A9N9BYK2_9GLOM</name>
<dbReference type="Proteomes" id="UP000789831">
    <property type="component" value="Unassembled WGS sequence"/>
</dbReference>